<dbReference type="InterPro" id="IPR011010">
    <property type="entry name" value="DNA_brk_join_enz"/>
</dbReference>
<dbReference type="Pfam" id="PF00589">
    <property type="entry name" value="Phage_integrase"/>
    <property type="match status" value="1"/>
</dbReference>
<accession>A0A642KMV8</accession>
<protein>
    <submittedName>
        <fullName evidence="5">Tyrosine-type recombinase/integrase</fullName>
    </submittedName>
</protein>
<comment type="caution">
    <text evidence="5">The sequence shown here is derived from an EMBL/GenBank/DDBJ whole genome shotgun (WGS) entry which is preliminary data.</text>
</comment>
<dbReference type="PANTHER" id="PTHR30349">
    <property type="entry name" value="PHAGE INTEGRASE-RELATED"/>
    <property type="match status" value="1"/>
</dbReference>
<comment type="subcellular location">
    <subcellularLocation>
        <location evidence="1">Cytoplasm</location>
    </subcellularLocation>
</comment>
<name>A0A642KMV8_BACFG</name>
<keyword evidence="3" id="KW-0233">DNA recombination</keyword>
<evidence type="ECO:0000313" key="5">
    <source>
        <dbReference type="EMBL" id="KAA5169062.1"/>
    </source>
</evidence>
<evidence type="ECO:0000256" key="1">
    <source>
        <dbReference type="ARBA" id="ARBA00004496"/>
    </source>
</evidence>
<organism evidence="5 6">
    <name type="scientific">Bacteroides fragilis</name>
    <dbReference type="NCBI Taxonomy" id="817"/>
    <lineage>
        <taxon>Bacteria</taxon>
        <taxon>Pseudomonadati</taxon>
        <taxon>Bacteroidota</taxon>
        <taxon>Bacteroidia</taxon>
        <taxon>Bacteroidales</taxon>
        <taxon>Bacteroidaceae</taxon>
        <taxon>Bacteroides</taxon>
    </lineage>
</organism>
<dbReference type="EMBL" id="VWAW01000021">
    <property type="protein sequence ID" value="KAA5169062.1"/>
    <property type="molecule type" value="Genomic_DNA"/>
</dbReference>
<dbReference type="GO" id="GO:0003677">
    <property type="term" value="F:DNA binding"/>
    <property type="evidence" value="ECO:0007669"/>
    <property type="project" value="InterPro"/>
</dbReference>
<dbReference type="PANTHER" id="PTHR30349:SF77">
    <property type="entry name" value="TYROSINE RECOMBINASE XERC"/>
    <property type="match status" value="1"/>
</dbReference>
<feature type="domain" description="Tyr recombinase" evidence="4">
    <location>
        <begin position="211"/>
        <end position="397"/>
    </location>
</feature>
<dbReference type="InterPro" id="IPR050090">
    <property type="entry name" value="Tyrosine_recombinase_XerCD"/>
</dbReference>
<evidence type="ECO:0000256" key="3">
    <source>
        <dbReference type="ARBA" id="ARBA00023172"/>
    </source>
</evidence>
<sequence>MDIQKLRREHPKLLKYLIEKRYSDGYIRRIEKMLKLLFDNEGNYNNYEEFFEKFVFSEGLESSDKLHKPARIALRSIYAFEELGRYPDRIVHDIPLGRTCKYSKLLPQFQTVIDNYQVNAMKTDKCSNTIHSEAANGSAFLFTMQENGATILSEITNVHIRTFFFDGVRMVRGQSYKSNIEAVLKGNTGFDTWEECKRIADALPPIRKSRRNYPYLKEEETHHLWKELEHSDKMSLRDKAIMKLLYFTGLRGVDISKLKLSDINWRTDRISLVQSKTGALLSLPLRATVGNAIFDYIKEERLNEIGKDNLFVNKHNPEKQLSIRSIGQIVTRILIKAGVRHEEGQKGVRLFRHNLASRLLESDVPTRVISDILGHLSPLSLNPYIDADIKHLRECGLSLEDFPVRKEVFEIWKP</sequence>
<dbReference type="Gene3D" id="1.10.443.10">
    <property type="entry name" value="Intergrase catalytic core"/>
    <property type="match status" value="1"/>
</dbReference>
<evidence type="ECO:0000259" key="4">
    <source>
        <dbReference type="PROSITE" id="PS51898"/>
    </source>
</evidence>
<dbReference type="GO" id="GO:0006310">
    <property type="term" value="P:DNA recombination"/>
    <property type="evidence" value="ECO:0007669"/>
    <property type="project" value="UniProtKB-KW"/>
</dbReference>
<reference evidence="5 6" key="1">
    <citation type="journal article" date="2019" name="Nat. Med.">
        <title>A library of human gut bacterial isolates paired with longitudinal multiomics data enables mechanistic microbiome research.</title>
        <authorList>
            <person name="Poyet M."/>
            <person name="Groussin M."/>
            <person name="Gibbons S.M."/>
            <person name="Avila-Pacheco J."/>
            <person name="Jiang X."/>
            <person name="Kearney S.M."/>
            <person name="Perrotta A.R."/>
            <person name="Berdy B."/>
            <person name="Zhao S."/>
            <person name="Lieberman T.D."/>
            <person name="Swanson P.K."/>
            <person name="Smith M."/>
            <person name="Roesemann S."/>
            <person name="Alexander J.E."/>
            <person name="Rich S.A."/>
            <person name="Livny J."/>
            <person name="Vlamakis H."/>
            <person name="Clish C."/>
            <person name="Bullock K."/>
            <person name="Deik A."/>
            <person name="Scott J."/>
            <person name="Pierce K.A."/>
            <person name="Xavier R.J."/>
            <person name="Alm E.J."/>
        </authorList>
    </citation>
    <scope>NUCLEOTIDE SEQUENCE [LARGE SCALE GENOMIC DNA]</scope>
    <source>
        <strain evidence="5 6">BIOML-A7</strain>
    </source>
</reference>
<dbReference type="GO" id="GO:0005737">
    <property type="term" value="C:cytoplasm"/>
    <property type="evidence" value="ECO:0007669"/>
    <property type="project" value="UniProtKB-SubCell"/>
</dbReference>
<proteinExistence type="predicted"/>
<gene>
    <name evidence="5" type="ORF">F2Z29_20470</name>
</gene>
<dbReference type="InterPro" id="IPR002104">
    <property type="entry name" value="Integrase_catalytic"/>
</dbReference>
<dbReference type="SUPFAM" id="SSF56349">
    <property type="entry name" value="DNA breaking-rejoining enzymes"/>
    <property type="match status" value="1"/>
</dbReference>
<evidence type="ECO:0000256" key="2">
    <source>
        <dbReference type="ARBA" id="ARBA00022908"/>
    </source>
</evidence>
<dbReference type="PROSITE" id="PS51898">
    <property type="entry name" value="TYR_RECOMBINASE"/>
    <property type="match status" value="1"/>
</dbReference>
<evidence type="ECO:0000313" key="6">
    <source>
        <dbReference type="Proteomes" id="UP000436803"/>
    </source>
</evidence>
<dbReference type="GO" id="GO:0015074">
    <property type="term" value="P:DNA integration"/>
    <property type="evidence" value="ECO:0007669"/>
    <property type="project" value="UniProtKB-KW"/>
</dbReference>
<dbReference type="AlphaFoldDB" id="A0A642KMV8"/>
<dbReference type="Proteomes" id="UP000436803">
    <property type="component" value="Unassembled WGS sequence"/>
</dbReference>
<dbReference type="InterPro" id="IPR013762">
    <property type="entry name" value="Integrase-like_cat_sf"/>
</dbReference>
<keyword evidence="2" id="KW-0229">DNA integration</keyword>